<name>A0A7T1WSB6_9ACTN</name>
<dbReference type="AlphaFoldDB" id="A0A7T1WSB6"/>
<organism evidence="1 2">
    <name type="scientific">Streptomyces bathyalis</name>
    <dbReference type="NCBI Taxonomy" id="2710756"/>
    <lineage>
        <taxon>Bacteria</taxon>
        <taxon>Bacillati</taxon>
        <taxon>Actinomycetota</taxon>
        <taxon>Actinomycetes</taxon>
        <taxon>Kitasatosporales</taxon>
        <taxon>Streptomycetaceae</taxon>
        <taxon>Streptomyces</taxon>
    </lineage>
</organism>
<proteinExistence type="predicted"/>
<dbReference type="KEGG" id="sbat:G4Z16_14765"/>
<evidence type="ECO:0000313" key="1">
    <source>
        <dbReference type="EMBL" id="QPP07434.1"/>
    </source>
</evidence>
<evidence type="ECO:0000313" key="2">
    <source>
        <dbReference type="Proteomes" id="UP000595046"/>
    </source>
</evidence>
<protein>
    <submittedName>
        <fullName evidence="1">Uncharacterized protein</fullName>
    </submittedName>
</protein>
<gene>
    <name evidence="1" type="ORF">G4Z16_14765</name>
</gene>
<dbReference type="RefSeq" id="WP_197351235.1">
    <property type="nucleotide sequence ID" value="NZ_CP048882.1"/>
</dbReference>
<dbReference type="EMBL" id="CP048882">
    <property type="protein sequence ID" value="QPP07434.1"/>
    <property type="molecule type" value="Genomic_DNA"/>
</dbReference>
<dbReference type="Proteomes" id="UP000595046">
    <property type="component" value="Chromosome"/>
</dbReference>
<reference evidence="2" key="1">
    <citation type="submission" date="2020-02" db="EMBL/GenBank/DDBJ databases">
        <title>Streptomyces sp. ASO4wet.</title>
        <authorList>
            <person name="Risdian C."/>
            <person name="Landwehr W."/>
            <person name="Schupp P."/>
            <person name="Wink J."/>
        </authorList>
    </citation>
    <scope>NUCLEOTIDE SEQUENCE [LARGE SCALE GENOMIC DNA]</scope>
    <source>
        <strain evidence="2">ASO4wet</strain>
    </source>
</reference>
<sequence>MIPIEGPMIVNAMREADSALPNAPVADDAPRRPRFSRQALARSLRSVADWLEPPRYEKPALQPPG</sequence>
<keyword evidence="2" id="KW-1185">Reference proteome</keyword>
<accession>A0A7T1WSB6</accession>